<keyword evidence="5 10" id="KW-0418">Kinase</keyword>
<gene>
    <name evidence="10" type="ORF">CYLTODRAFT_455881</name>
</gene>
<dbReference type="PROSITE" id="PS00108">
    <property type="entry name" value="PROTEIN_KINASE_ST"/>
    <property type="match status" value="1"/>
</dbReference>
<feature type="region of interest" description="Disordered" evidence="8">
    <location>
        <begin position="1262"/>
        <end position="1318"/>
    </location>
</feature>
<feature type="compositionally biased region" description="Acidic residues" evidence="8">
    <location>
        <begin position="1289"/>
        <end position="1299"/>
    </location>
</feature>
<dbReference type="CDD" id="cd06626">
    <property type="entry name" value="STKc_MEKK4"/>
    <property type="match status" value="1"/>
</dbReference>
<feature type="binding site" evidence="7">
    <location>
        <position position="1003"/>
    </location>
    <ligand>
        <name>ATP</name>
        <dbReference type="ChEBI" id="CHEBI:30616"/>
    </ligand>
</feature>
<evidence type="ECO:0000256" key="5">
    <source>
        <dbReference type="ARBA" id="ARBA00022777"/>
    </source>
</evidence>
<dbReference type="InterPro" id="IPR008271">
    <property type="entry name" value="Ser/Thr_kinase_AS"/>
</dbReference>
<dbReference type="Proteomes" id="UP000054007">
    <property type="component" value="Unassembled WGS sequence"/>
</dbReference>
<dbReference type="Pfam" id="PF00069">
    <property type="entry name" value="Pkinase"/>
    <property type="match status" value="1"/>
</dbReference>
<proteinExistence type="inferred from homology"/>
<feature type="compositionally biased region" description="Basic and acidic residues" evidence="8">
    <location>
        <begin position="637"/>
        <end position="646"/>
    </location>
</feature>
<evidence type="ECO:0000313" key="11">
    <source>
        <dbReference type="Proteomes" id="UP000054007"/>
    </source>
</evidence>
<feature type="region of interest" description="Disordered" evidence="8">
    <location>
        <begin position="1"/>
        <end position="55"/>
    </location>
</feature>
<dbReference type="GO" id="GO:0005524">
    <property type="term" value="F:ATP binding"/>
    <property type="evidence" value="ECO:0007669"/>
    <property type="project" value="UniProtKB-UniRule"/>
</dbReference>
<dbReference type="EMBL" id="KN880573">
    <property type="protein sequence ID" value="KIY65889.1"/>
    <property type="molecule type" value="Genomic_DNA"/>
</dbReference>
<dbReference type="SUPFAM" id="SSF56112">
    <property type="entry name" value="Protein kinase-like (PK-like)"/>
    <property type="match status" value="1"/>
</dbReference>
<dbReference type="PROSITE" id="PS50011">
    <property type="entry name" value="PROTEIN_KINASE_DOM"/>
    <property type="match status" value="1"/>
</dbReference>
<evidence type="ECO:0000256" key="1">
    <source>
        <dbReference type="ARBA" id="ARBA00006529"/>
    </source>
</evidence>
<dbReference type="InterPro" id="IPR017441">
    <property type="entry name" value="Protein_kinase_ATP_BS"/>
</dbReference>
<dbReference type="STRING" id="1314674.A0A0D7B6R7"/>
<dbReference type="OrthoDB" id="1043025at2759"/>
<dbReference type="InterPro" id="IPR050538">
    <property type="entry name" value="MAP_kinase_kinase_kinase"/>
</dbReference>
<evidence type="ECO:0000256" key="3">
    <source>
        <dbReference type="ARBA" id="ARBA00022679"/>
    </source>
</evidence>
<evidence type="ECO:0000256" key="6">
    <source>
        <dbReference type="ARBA" id="ARBA00022840"/>
    </source>
</evidence>
<dbReference type="PROSITE" id="PS00107">
    <property type="entry name" value="PROTEIN_KINASE_ATP"/>
    <property type="match status" value="1"/>
</dbReference>
<sequence length="1318" mass="149735">MSRLYPVREEDEQDGSHYDYPASRFAAYPSPPLLRGRPSPTPVGPRTPSWSSRQDSNYSQFQLLYRAKSSHLEGPEDGAEDEDNEIIRPTALLSDGDFARPTDAESKARLEWQLLFASVLSGDVLKTEKTRIQRVLENAANKENDVRLNIWLGLRAKFHGKSVEEERKTVESARLRFVDDVLKDVITFRVNPNSERNAGEQVNDLLSRLDIAHSLYPSLKHFFRDKPNALEAPFQQRWDVLNLWSTVISQIQEQIRGLKRWTGSETLDVKAPYTNAEKPIATSSGANKVDGSSFVDRVLKEESMQRTFEKGALGSIHDYINLVRNIQLQHMPMFQTMGLPSFEEAILPLISFPTRLALACLQVRTANIRDLDSLTNLRDPKNPKNASSVIVDQMTDDLRLALGLACTLMRQYESYRTSDTLGRWSLPDCLPPDYERAILEALTMFFRLIHMKLRLGSKHLHFKETDVLEAQWPTFIDISMTIAGASAKVAEHLCTLMQRLIVRLVNHFDTQVRRPPTAKTEEAAGKTAEWYTRMLDQSRLRYRKIQRYARMLTQRFTNSAEYNLNPDIVAHVFRHLADRGFILVYTDQFESDGIYVLASPSLCQNEALIARIMTDAYNPSEILNEERLHADEDDVTDQQRDEKEEPSQFVMFLSPSEPFHWTGDIHYVTIPQTKIGLPDNRMRIVADGGLRRLALAKESLATEFARTNDVGQPIDKPLIPMDCTVESKAHLSRVDAPLVKMNEKIQRLAESIVSAVPDVQKATVLTERTKELMQNWYSFGAEHGQYAQRTMERSTPTGFNRLLIELAISWLTFICEDCNPNEQKTFKWAVSALEFTFQCTARSILHLPEQQFIILRQGVAQCMTLLTGHFDILGARSNRSEKEMMEQMAKQRVTAAATDKFFETFSCDSNLGIVDEGTRRFWEHAMVSLQQVDENLQSVGSGFRMVGRVLDIEKLEDRSLVVLANSSSNIAIKWQQGKFIGAGAFGSVYMGLNLDSGSLMAVKEIKCQEVSGMHNLYQQIKDELRVMEMLRHPNIVEYYGIEVHRDKVFIFEEYCENGTLGELLEHGRIEDEEVSQLYTMQLLEGLDYLHAQGVVHRDIKPENILLDHQGILKLADFGAAKIIAKKQHRTTHNVPAMSLEAVGVNNNLTGTPMYMSPEVIKNSKAGRNGAMDIWSLGCVVLEFATGKKPWSHLDNEWAIMYHIGVATQHPPLPDPDQMSDIGVDFIKTCLTIDPSQRPTAHELMQTHPWMVALQKRIQEFESQLDREDSAGDPNYGEGHVAAKARALEENEEREQEEQESLPSSVTDTPNMTPVPDED</sequence>
<name>A0A0D7B6R7_9AGAR</name>
<protein>
    <submittedName>
        <fullName evidence="10">Kinase</fullName>
    </submittedName>
</protein>
<feature type="compositionally biased region" description="Polar residues" evidence="8">
    <location>
        <begin position="1300"/>
        <end position="1311"/>
    </location>
</feature>
<keyword evidence="3" id="KW-0808">Transferase</keyword>
<evidence type="ECO:0000256" key="2">
    <source>
        <dbReference type="ARBA" id="ARBA00022527"/>
    </source>
</evidence>
<dbReference type="InterPro" id="IPR011009">
    <property type="entry name" value="Kinase-like_dom_sf"/>
</dbReference>
<dbReference type="PANTHER" id="PTHR48016">
    <property type="entry name" value="MAP KINASE KINASE KINASE SSK2-RELATED-RELATED"/>
    <property type="match status" value="1"/>
</dbReference>
<organism evidence="10 11">
    <name type="scientific">Cylindrobasidium torrendii FP15055 ss-10</name>
    <dbReference type="NCBI Taxonomy" id="1314674"/>
    <lineage>
        <taxon>Eukaryota</taxon>
        <taxon>Fungi</taxon>
        <taxon>Dikarya</taxon>
        <taxon>Basidiomycota</taxon>
        <taxon>Agaricomycotina</taxon>
        <taxon>Agaricomycetes</taxon>
        <taxon>Agaricomycetidae</taxon>
        <taxon>Agaricales</taxon>
        <taxon>Marasmiineae</taxon>
        <taxon>Physalacriaceae</taxon>
        <taxon>Cylindrobasidium</taxon>
    </lineage>
</organism>
<accession>A0A0D7B6R7</accession>
<comment type="similarity">
    <text evidence="1">Belongs to the protein kinase superfamily. STE Ser/Thr protein kinase family. MAP kinase kinase kinase subfamily.</text>
</comment>
<keyword evidence="6 7" id="KW-0067">ATP-binding</keyword>
<dbReference type="GO" id="GO:0038066">
    <property type="term" value="P:p38MAPK cascade"/>
    <property type="evidence" value="ECO:0007669"/>
    <property type="project" value="TreeGrafter"/>
</dbReference>
<dbReference type="Gene3D" id="1.10.510.10">
    <property type="entry name" value="Transferase(Phosphotransferase) domain 1"/>
    <property type="match status" value="1"/>
</dbReference>
<keyword evidence="2" id="KW-0723">Serine/threonine-protein kinase</keyword>
<keyword evidence="4 7" id="KW-0547">Nucleotide-binding</keyword>
<evidence type="ECO:0000313" key="10">
    <source>
        <dbReference type="EMBL" id="KIY65889.1"/>
    </source>
</evidence>
<feature type="domain" description="Protein kinase" evidence="9">
    <location>
        <begin position="974"/>
        <end position="1250"/>
    </location>
</feature>
<evidence type="ECO:0000256" key="4">
    <source>
        <dbReference type="ARBA" id="ARBA00022741"/>
    </source>
</evidence>
<dbReference type="InterPro" id="IPR000719">
    <property type="entry name" value="Prot_kinase_dom"/>
</dbReference>
<evidence type="ECO:0000256" key="7">
    <source>
        <dbReference type="PROSITE-ProRule" id="PRU10141"/>
    </source>
</evidence>
<feature type="region of interest" description="Disordered" evidence="8">
    <location>
        <begin position="626"/>
        <end position="646"/>
    </location>
</feature>
<evidence type="ECO:0000256" key="8">
    <source>
        <dbReference type="SAM" id="MobiDB-lite"/>
    </source>
</evidence>
<evidence type="ECO:0000259" key="9">
    <source>
        <dbReference type="PROSITE" id="PS50011"/>
    </source>
</evidence>
<dbReference type="SMART" id="SM00220">
    <property type="entry name" value="S_TKc"/>
    <property type="match status" value="1"/>
</dbReference>
<dbReference type="PANTHER" id="PTHR48016:SF32">
    <property type="entry name" value="MITOGEN-ACTIVATED PROTEIN KINASE KINASE KINASE 4"/>
    <property type="match status" value="1"/>
</dbReference>
<keyword evidence="11" id="KW-1185">Reference proteome</keyword>
<reference evidence="10 11" key="1">
    <citation type="journal article" date="2015" name="Fungal Genet. Biol.">
        <title>Evolution of novel wood decay mechanisms in Agaricales revealed by the genome sequences of Fistulina hepatica and Cylindrobasidium torrendii.</title>
        <authorList>
            <person name="Floudas D."/>
            <person name="Held B.W."/>
            <person name="Riley R."/>
            <person name="Nagy L.G."/>
            <person name="Koehler G."/>
            <person name="Ransdell A.S."/>
            <person name="Younus H."/>
            <person name="Chow J."/>
            <person name="Chiniquy J."/>
            <person name="Lipzen A."/>
            <person name="Tritt A."/>
            <person name="Sun H."/>
            <person name="Haridas S."/>
            <person name="LaButti K."/>
            <person name="Ohm R.A."/>
            <person name="Kues U."/>
            <person name="Blanchette R.A."/>
            <person name="Grigoriev I.V."/>
            <person name="Minto R.E."/>
            <person name="Hibbett D.S."/>
        </authorList>
    </citation>
    <scope>NUCLEOTIDE SEQUENCE [LARGE SCALE GENOMIC DNA]</scope>
    <source>
        <strain evidence="10 11">FP15055 ss-10</strain>
    </source>
</reference>
<dbReference type="GO" id="GO:0004674">
    <property type="term" value="F:protein serine/threonine kinase activity"/>
    <property type="evidence" value="ECO:0007669"/>
    <property type="project" value="UniProtKB-KW"/>
</dbReference>